<dbReference type="FunFam" id="2.60.40.150:FF:000202">
    <property type="entry name" value="Uncharacterized protein, isoform B"/>
    <property type="match status" value="1"/>
</dbReference>
<dbReference type="InterPro" id="IPR000008">
    <property type="entry name" value="C2_dom"/>
</dbReference>
<dbReference type="GO" id="GO:0050806">
    <property type="term" value="P:positive regulation of synaptic transmission"/>
    <property type="evidence" value="ECO:0007669"/>
    <property type="project" value="TreeGrafter"/>
</dbReference>
<dbReference type="EMBL" id="DS235151">
    <property type="protein sequence ID" value="EEB12577.1"/>
    <property type="molecule type" value="Genomic_DNA"/>
</dbReference>
<feature type="compositionally biased region" description="Basic and acidic residues" evidence="3">
    <location>
        <begin position="243"/>
        <end position="252"/>
    </location>
</feature>
<dbReference type="InterPro" id="IPR035892">
    <property type="entry name" value="C2_domain_sf"/>
</dbReference>
<proteinExistence type="predicted"/>
<dbReference type="Gene3D" id="2.60.40.150">
    <property type="entry name" value="C2 domain"/>
    <property type="match status" value="1"/>
</dbReference>
<dbReference type="EnsemblMetazoa" id="PHUM191360-RA">
    <property type="protein sequence ID" value="PHUM191360-PA"/>
    <property type="gene ID" value="PHUM191360"/>
</dbReference>
<evidence type="ECO:0000313" key="7">
    <source>
        <dbReference type="Proteomes" id="UP000009046"/>
    </source>
</evidence>
<dbReference type="EMBL" id="AAZO01002220">
    <property type="status" value="NOT_ANNOTATED_CDS"/>
    <property type="molecule type" value="Genomic_DNA"/>
</dbReference>
<dbReference type="eggNOG" id="KOG2060">
    <property type="taxonomic scope" value="Eukaryota"/>
</dbReference>
<dbReference type="Proteomes" id="UP000009046">
    <property type="component" value="Unassembled WGS sequence"/>
</dbReference>
<dbReference type="OrthoDB" id="10059918at2759"/>
<dbReference type="GO" id="GO:0031267">
    <property type="term" value="F:small GTPase binding"/>
    <property type="evidence" value="ECO:0007669"/>
    <property type="project" value="InterPro"/>
</dbReference>
<dbReference type="GO" id="GO:0044325">
    <property type="term" value="F:transmembrane transporter binding"/>
    <property type="evidence" value="ECO:0007669"/>
    <property type="project" value="TreeGrafter"/>
</dbReference>
<dbReference type="SMART" id="SM00239">
    <property type="entry name" value="C2"/>
    <property type="match status" value="1"/>
</dbReference>
<dbReference type="PANTHER" id="PTHR12157">
    <property type="entry name" value="REGULATING SYNAPTIC MEMBRANE EXOCYTOSIS PROTEIN"/>
    <property type="match status" value="1"/>
</dbReference>
<dbReference type="GO" id="GO:0048167">
    <property type="term" value="P:regulation of synaptic plasticity"/>
    <property type="evidence" value="ECO:0007669"/>
    <property type="project" value="TreeGrafter"/>
</dbReference>
<gene>
    <name evidence="6" type="primary">8240160</name>
    <name evidence="5" type="ORF">Phum_PHUM191360</name>
</gene>
<feature type="domain" description="C2" evidence="4">
    <location>
        <begin position="13"/>
        <end position="137"/>
    </location>
</feature>
<dbReference type="Pfam" id="PF00168">
    <property type="entry name" value="C2"/>
    <property type="match status" value="1"/>
</dbReference>
<organism>
    <name type="scientific">Pediculus humanus subsp. corporis</name>
    <name type="common">Body louse</name>
    <dbReference type="NCBI Taxonomy" id="121224"/>
    <lineage>
        <taxon>Eukaryota</taxon>
        <taxon>Metazoa</taxon>
        <taxon>Ecdysozoa</taxon>
        <taxon>Arthropoda</taxon>
        <taxon>Hexapoda</taxon>
        <taxon>Insecta</taxon>
        <taxon>Pterygota</taxon>
        <taxon>Neoptera</taxon>
        <taxon>Paraneoptera</taxon>
        <taxon>Psocodea</taxon>
        <taxon>Troctomorpha</taxon>
        <taxon>Phthiraptera</taxon>
        <taxon>Anoplura</taxon>
        <taxon>Pediculidae</taxon>
        <taxon>Pediculus</taxon>
    </lineage>
</organism>
<dbReference type="GO" id="GO:0048788">
    <property type="term" value="C:cytoskeleton of presynaptic active zone"/>
    <property type="evidence" value="ECO:0007669"/>
    <property type="project" value="TreeGrafter"/>
</dbReference>
<reference evidence="6" key="3">
    <citation type="submission" date="2021-02" db="UniProtKB">
        <authorList>
            <consortium name="EnsemblMetazoa"/>
        </authorList>
    </citation>
    <scope>IDENTIFICATION</scope>
    <source>
        <strain evidence="6">USDA</strain>
    </source>
</reference>
<keyword evidence="7" id="KW-1185">Reference proteome</keyword>
<dbReference type="PANTHER" id="PTHR12157:SF24">
    <property type="entry name" value="FIFE, ISOFORM D"/>
    <property type="match status" value="1"/>
</dbReference>
<dbReference type="CDD" id="cd04031">
    <property type="entry name" value="C2A_RIM1alpha"/>
    <property type="match status" value="1"/>
</dbReference>
<feature type="region of interest" description="Disordered" evidence="3">
    <location>
        <begin position="231"/>
        <end position="254"/>
    </location>
</feature>
<dbReference type="GO" id="GO:0042391">
    <property type="term" value="P:regulation of membrane potential"/>
    <property type="evidence" value="ECO:0007669"/>
    <property type="project" value="TreeGrafter"/>
</dbReference>
<dbReference type="STRING" id="121224.E0VGS1"/>
<evidence type="ECO:0000313" key="6">
    <source>
        <dbReference type="EnsemblMetazoa" id="PHUM191360-PA"/>
    </source>
</evidence>
<dbReference type="GeneID" id="8240160"/>
<dbReference type="KEGG" id="phu:Phum_PHUM191360"/>
<evidence type="ECO:0000256" key="3">
    <source>
        <dbReference type="SAM" id="MobiDB-lite"/>
    </source>
</evidence>
<keyword evidence="1" id="KW-0770">Synapse</keyword>
<name>E0VGS1_PEDHC</name>
<accession>E0VGS1</accession>
<evidence type="ECO:0000313" key="5">
    <source>
        <dbReference type="EMBL" id="EEB12577.1"/>
    </source>
</evidence>
<dbReference type="SUPFAM" id="SSF49562">
    <property type="entry name" value="C2 domain (Calcium/lipid-binding domain, CaLB)"/>
    <property type="match status" value="1"/>
</dbReference>
<evidence type="ECO:0000256" key="2">
    <source>
        <dbReference type="ARBA" id="ARBA00034103"/>
    </source>
</evidence>
<dbReference type="PROSITE" id="PS50004">
    <property type="entry name" value="C2"/>
    <property type="match status" value="1"/>
</dbReference>
<dbReference type="InterPro" id="IPR039032">
    <property type="entry name" value="Rim-like"/>
</dbReference>
<protein>
    <recommendedName>
        <fullName evidence="4">C2 domain-containing protein</fullName>
    </recommendedName>
</protein>
<dbReference type="InParanoid" id="E0VGS1"/>
<dbReference type="GO" id="GO:0042734">
    <property type="term" value="C:presynaptic membrane"/>
    <property type="evidence" value="ECO:0007669"/>
    <property type="project" value="TreeGrafter"/>
</dbReference>
<dbReference type="RefSeq" id="XP_002425315.1">
    <property type="nucleotide sequence ID" value="XM_002425270.1"/>
</dbReference>
<dbReference type="GO" id="GO:0048791">
    <property type="term" value="P:calcium ion-regulated exocytosis of neurotransmitter"/>
    <property type="evidence" value="ECO:0007669"/>
    <property type="project" value="TreeGrafter"/>
</dbReference>
<dbReference type="CTD" id="8240160"/>
<dbReference type="VEuPathDB" id="VectorBase:PHUM191360"/>
<dbReference type="HOGENOM" id="CLU_925211_0_0_1"/>
<sequence>MWVWEQIAREKQVTGRVQIQVFYNDERKELSVAVLAADDLACHEDTGYGSLPEAYAKLRLLPVTSDKHCVKTDVAEPTQNPMWNATLEFTNVPGEDLMDRTIEVTLWDYCADRESIFLGECTVDLQKAFLDDRPVWYRLEDPKQLRLCDKSPFVSPRGSLANEIALRKMKRNEFALSRSFSDDRDSDGSMEFNFLHPDHAWASGGSRRGSSQSEGHLEPEAVYQLGQDYSRSLPGSRRSSFHSQKDEMKEDEPPVQIYVNKGRRRSSVVRQDPEEILRSLKSCKGDMLGRQMSLSGNEKRMSVSQRRKFIIIIIIINNEII</sequence>
<dbReference type="OMA" id="MHIVVPE"/>
<evidence type="ECO:0000259" key="4">
    <source>
        <dbReference type="PROSITE" id="PS50004"/>
    </source>
</evidence>
<evidence type="ECO:0000256" key="1">
    <source>
        <dbReference type="ARBA" id="ARBA00023018"/>
    </source>
</evidence>
<reference evidence="5" key="2">
    <citation type="submission" date="2007-04" db="EMBL/GenBank/DDBJ databases">
        <title>The genome of the human body louse.</title>
        <authorList>
            <consortium name="The Human Body Louse Genome Consortium"/>
            <person name="Kirkness E."/>
            <person name="Walenz B."/>
            <person name="Hass B."/>
            <person name="Bruggner R."/>
            <person name="Strausberg R."/>
        </authorList>
    </citation>
    <scope>NUCLEOTIDE SEQUENCE</scope>
    <source>
        <strain evidence="5">USDA</strain>
    </source>
</reference>
<comment type="subcellular location">
    <subcellularLocation>
        <location evidence="2">Synapse</location>
    </subcellularLocation>
</comment>
<reference evidence="5" key="1">
    <citation type="submission" date="2007-04" db="EMBL/GenBank/DDBJ databases">
        <title>Annotation of Pediculus humanus corporis strain USDA.</title>
        <authorList>
            <person name="Kirkness E."/>
            <person name="Hannick L."/>
            <person name="Hass B."/>
            <person name="Bruggner R."/>
            <person name="Lawson D."/>
            <person name="Bidwell S."/>
            <person name="Joardar V."/>
            <person name="Caler E."/>
            <person name="Walenz B."/>
            <person name="Inman J."/>
            <person name="Schobel S."/>
            <person name="Galinsky K."/>
            <person name="Amedeo P."/>
            <person name="Strausberg R."/>
        </authorList>
    </citation>
    <scope>NUCLEOTIDE SEQUENCE</scope>
    <source>
        <strain evidence="5">USDA</strain>
    </source>
</reference>
<dbReference type="AlphaFoldDB" id="E0VGS1"/>